<accession>A0AC61R6A4</accession>
<dbReference type="Proteomes" id="UP000308836">
    <property type="component" value="Unassembled WGS sequence"/>
</dbReference>
<sequence length="168" mass="18427">MKMRKSEEKQKRLGWIRGLGNGLLAIVILCGLAMVVPGLFRIEMFNVVSGSMAPQIPVGSLIGVRYEAPETLQPGDVIAFLHRDSVVTHRVVANEKQNHELITKGDANAQEDMEPVAYTDLIGKVRFHVPVLGALFGWFSQMEGKIFLIALGTIGALLSMVPFGNNRN</sequence>
<keyword evidence="2" id="KW-1185">Reference proteome</keyword>
<organism evidence="1 2">
    <name type="scientific">Dubosiella muris</name>
    <dbReference type="NCBI Taxonomy" id="3038133"/>
    <lineage>
        <taxon>Bacteria</taxon>
        <taxon>Bacillati</taxon>
        <taxon>Bacillota</taxon>
        <taxon>Erysipelotrichia</taxon>
        <taxon>Erysipelotrichales</taxon>
        <taxon>Erysipelotrichaceae</taxon>
        <taxon>Dubosiella</taxon>
    </lineage>
</organism>
<protein>
    <submittedName>
        <fullName evidence="1">Signal peptidase I</fullName>
        <ecNumber evidence="1">3.4.21.89</ecNumber>
    </submittedName>
</protein>
<dbReference type="EC" id="3.4.21.89" evidence="1"/>
<evidence type="ECO:0000313" key="2">
    <source>
        <dbReference type="Proteomes" id="UP000308836"/>
    </source>
</evidence>
<proteinExistence type="predicted"/>
<name>A0AC61R6A4_9FIRM</name>
<keyword evidence="1" id="KW-0378">Hydrolase</keyword>
<gene>
    <name evidence="1" type="ORF">E5336_08085</name>
</gene>
<dbReference type="EMBL" id="SRYG01000016">
    <property type="protein sequence ID" value="TGY65511.1"/>
    <property type="molecule type" value="Genomic_DNA"/>
</dbReference>
<comment type="caution">
    <text evidence="1">The sequence shown here is derived from an EMBL/GenBank/DDBJ whole genome shotgun (WGS) entry which is preliminary data.</text>
</comment>
<reference evidence="1" key="1">
    <citation type="submission" date="2019-04" db="EMBL/GenBank/DDBJ databases">
        <title>Microbes associate with the intestines of laboratory mice.</title>
        <authorList>
            <person name="Navarre W."/>
            <person name="Wong E."/>
            <person name="Huang K."/>
            <person name="Tropini C."/>
            <person name="Ng K."/>
            <person name="Yu B."/>
        </authorList>
    </citation>
    <scope>NUCLEOTIDE SEQUENCE</scope>
    <source>
        <strain evidence="1">NM09_H32</strain>
    </source>
</reference>
<evidence type="ECO:0000313" key="1">
    <source>
        <dbReference type="EMBL" id="TGY65511.1"/>
    </source>
</evidence>